<evidence type="ECO:0000256" key="2">
    <source>
        <dbReference type="SAM" id="Phobius"/>
    </source>
</evidence>
<keyword evidence="2" id="KW-1133">Transmembrane helix</keyword>
<dbReference type="EC" id="5.2.1.8" evidence="3"/>
<feature type="transmembrane region" description="Helical" evidence="2">
    <location>
        <begin position="287"/>
        <end position="308"/>
    </location>
</feature>
<feature type="transmembrane region" description="Helical" evidence="2">
    <location>
        <begin position="314"/>
        <end position="334"/>
    </location>
</feature>
<evidence type="ECO:0000313" key="3">
    <source>
        <dbReference type="EMBL" id="HHE31738.1"/>
    </source>
</evidence>
<sequence>LAQKARAMKLDKAPDFTLAMYDARRKVLAGLAQKELASQVSPVTPEVAREIVANNPRLFANRKFLVYDEVLIPGVDEPLLKALNEKADNGASLNQLLDELNAKKIRFRRATRAVASDQIQPAILEVLSRAKPGNPLVARVGDKFSMLLMLDSIVPVPLVGDAATQTAQMMLMAQKRNAAISKEMATMLNSAKISYFGEYAEKYDGKRKLSALPTPDKSVATKSVYRKFVFGGIISVSFISAMMLLTASMQILRGEAWLPRLWPDSKKGDEERSPYEEPYSAYLFEKLYVLLIGLAAIAGLVFELLTFWPLLPVWGSIVAVVLGVLLGTLSSQILGMDKVQNWPQKVHLLLVAVFAMPIAAGVIAILRYIHL</sequence>
<dbReference type="GO" id="GO:0003755">
    <property type="term" value="F:peptidyl-prolyl cis-trans isomerase activity"/>
    <property type="evidence" value="ECO:0007669"/>
    <property type="project" value="UniProtKB-EC"/>
</dbReference>
<organism evidence="3">
    <name type="scientific">Chlorobaculum parvum</name>
    <dbReference type="NCBI Taxonomy" id="274539"/>
    <lineage>
        <taxon>Bacteria</taxon>
        <taxon>Pseudomonadati</taxon>
        <taxon>Chlorobiota</taxon>
        <taxon>Chlorobiia</taxon>
        <taxon>Chlorobiales</taxon>
        <taxon>Chlorobiaceae</taxon>
        <taxon>Chlorobaculum</taxon>
    </lineage>
</organism>
<reference evidence="3" key="1">
    <citation type="journal article" date="2020" name="mSystems">
        <title>Genome- and Community-Level Interaction Insights into Carbon Utilization and Element Cycling Functions of Hydrothermarchaeota in Hydrothermal Sediment.</title>
        <authorList>
            <person name="Zhou Z."/>
            <person name="Liu Y."/>
            <person name="Xu W."/>
            <person name="Pan J."/>
            <person name="Luo Z.H."/>
            <person name="Li M."/>
        </authorList>
    </citation>
    <scope>NUCLEOTIDE SEQUENCE [LARGE SCALE GENOMIC DNA]</scope>
    <source>
        <strain evidence="3">HyVt-633</strain>
    </source>
</reference>
<name>A0A7C5H870_9CHLB</name>
<evidence type="ECO:0000256" key="1">
    <source>
        <dbReference type="SAM" id="Coils"/>
    </source>
</evidence>
<feature type="coiled-coil region" evidence="1">
    <location>
        <begin position="83"/>
        <end position="113"/>
    </location>
</feature>
<keyword evidence="1" id="KW-0175">Coiled coil</keyword>
<gene>
    <name evidence="3" type="primary">epsD</name>
    <name evidence="3" type="ORF">ENL07_03685</name>
</gene>
<comment type="caution">
    <text evidence="3">The sequence shown here is derived from an EMBL/GenBank/DDBJ whole genome shotgun (WGS) entry which is preliminary data.</text>
</comment>
<feature type="transmembrane region" description="Helical" evidence="2">
    <location>
        <begin position="346"/>
        <end position="369"/>
    </location>
</feature>
<keyword evidence="2" id="KW-0812">Transmembrane</keyword>
<dbReference type="EMBL" id="DRSQ01000078">
    <property type="protein sequence ID" value="HHE31738.1"/>
    <property type="molecule type" value="Genomic_DNA"/>
</dbReference>
<dbReference type="InterPro" id="IPR014274">
    <property type="entry name" value="PPIase_EpsD"/>
</dbReference>
<dbReference type="NCBIfam" id="TIGR02925">
    <property type="entry name" value="cis_trans_EpsD"/>
    <property type="match status" value="1"/>
</dbReference>
<protein>
    <submittedName>
        <fullName evidence="3">Peptidyl-prolyl cis-trans isomerase, EpsD family</fullName>
        <ecNumber evidence="3">5.2.1.8</ecNumber>
    </submittedName>
</protein>
<dbReference type="AlphaFoldDB" id="A0A7C5H870"/>
<feature type="non-terminal residue" evidence="3">
    <location>
        <position position="1"/>
    </location>
</feature>
<accession>A0A7C5H870</accession>
<feature type="transmembrane region" description="Helical" evidence="2">
    <location>
        <begin position="228"/>
        <end position="252"/>
    </location>
</feature>
<dbReference type="Proteomes" id="UP000886058">
    <property type="component" value="Unassembled WGS sequence"/>
</dbReference>
<keyword evidence="2" id="KW-0472">Membrane</keyword>
<proteinExistence type="predicted"/>
<keyword evidence="3" id="KW-0413">Isomerase</keyword>